<dbReference type="STRING" id="588581.Cpap_2117"/>
<reference evidence="5" key="1">
    <citation type="submission" date="2009-07" db="EMBL/GenBank/DDBJ databases">
        <authorList>
            <consortium name="US DOE Joint Genome Institute (JGI-PGF)"/>
            <person name="Lucas S."/>
            <person name="Copeland A."/>
            <person name="Lapidus A."/>
            <person name="Glavina del Rio T."/>
            <person name="Tice H."/>
            <person name="Bruce D."/>
            <person name="Goodwin L."/>
            <person name="Pitluck S."/>
            <person name="Larimer F."/>
            <person name="Land M.L."/>
            <person name="Mouttaki H."/>
            <person name="He Z."/>
            <person name="Zhou J."/>
            <person name="Hemme C.L."/>
        </authorList>
    </citation>
    <scope>NUCLEOTIDE SEQUENCE [LARGE SCALE GENOMIC DNA]</scope>
    <source>
        <strain evidence="5">DSM 2782</strain>
    </source>
</reference>
<keyword evidence="6" id="KW-1185">Reference proteome</keyword>
<keyword evidence="1" id="KW-0812">Transmembrane</keyword>
<name>F1TCJ7_9FIRM</name>
<dbReference type="GO" id="GO:0009847">
    <property type="term" value="P:spore germination"/>
    <property type="evidence" value="ECO:0007669"/>
    <property type="project" value="InterPro"/>
</dbReference>
<dbReference type="InterPro" id="IPR048402">
    <property type="entry name" value="YpeB_N"/>
</dbReference>
<feature type="domain" description="PepSY" evidence="2">
    <location>
        <begin position="391"/>
        <end position="449"/>
    </location>
</feature>
<gene>
    <name evidence="5" type="ORF">Cpap_2117</name>
</gene>
<evidence type="ECO:0000313" key="5">
    <source>
        <dbReference type="EMBL" id="EGD47714.1"/>
    </source>
</evidence>
<reference evidence="5" key="2">
    <citation type="submission" date="2011-01" db="EMBL/GenBank/DDBJ databases">
        <title>The Non-contiguous Finished genome of Clostridium papyrosolvens.</title>
        <authorList>
            <person name="Lucas S."/>
            <person name="Copeland A."/>
            <person name="Lapidus A."/>
            <person name="Cheng J.-F."/>
            <person name="Goodwin L."/>
            <person name="Pitluck S."/>
            <person name="Misra M."/>
            <person name="Chertkov O."/>
            <person name="Detter J.C."/>
            <person name="Han C."/>
            <person name="Tapia R."/>
            <person name="Land M."/>
            <person name="Hauser L."/>
            <person name="Kyrpides N."/>
            <person name="Ivanova N."/>
            <person name="Pagani I."/>
            <person name="Mouttaki H."/>
            <person name="He Z."/>
            <person name="Zhou J."/>
            <person name="Hemme C.L."/>
            <person name="Woyke T."/>
        </authorList>
    </citation>
    <scope>NUCLEOTIDE SEQUENCE [LARGE SCALE GENOMIC DNA]</scope>
    <source>
        <strain evidence="5">DSM 2782</strain>
    </source>
</reference>
<protein>
    <submittedName>
        <fullName evidence="5">Germination protein YpeB</fullName>
    </submittedName>
</protein>
<evidence type="ECO:0000313" key="6">
    <source>
        <dbReference type="Proteomes" id="UP000003860"/>
    </source>
</evidence>
<accession>F1TCJ7</accession>
<feature type="domain" description="Sporulation protein YpeB PepSY1 and PepSY2" evidence="3">
    <location>
        <begin position="194"/>
        <end position="387"/>
    </location>
</feature>
<feature type="domain" description="Sporulation protein YpeB N-terminal" evidence="4">
    <location>
        <begin position="42"/>
        <end position="174"/>
    </location>
</feature>
<dbReference type="RefSeq" id="WP_004619050.1">
    <property type="nucleotide sequence ID" value="NZ_ACXX02000006.1"/>
</dbReference>
<evidence type="ECO:0000259" key="2">
    <source>
        <dbReference type="Pfam" id="PF03413"/>
    </source>
</evidence>
<dbReference type="EMBL" id="ACXX02000006">
    <property type="protein sequence ID" value="EGD47714.1"/>
    <property type="molecule type" value="Genomic_DNA"/>
</dbReference>
<proteinExistence type="predicted"/>
<keyword evidence="1" id="KW-0472">Membrane</keyword>
<evidence type="ECO:0000256" key="1">
    <source>
        <dbReference type="SAM" id="Phobius"/>
    </source>
</evidence>
<feature type="transmembrane region" description="Helical" evidence="1">
    <location>
        <begin position="15"/>
        <end position="35"/>
    </location>
</feature>
<dbReference type="Pfam" id="PF14620">
    <property type="entry name" value="YPEB_PepSY1-2"/>
    <property type="match status" value="1"/>
</dbReference>
<dbReference type="Pfam" id="PF03413">
    <property type="entry name" value="PepSY"/>
    <property type="match status" value="1"/>
</dbReference>
<keyword evidence="1" id="KW-1133">Transmembrane helix</keyword>
<dbReference type="NCBIfam" id="TIGR02889">
    <property type="entry name" value="spore_YpeB"/>
    <property type="match status" value="1"/>
</dbReference>
<evidence type="ECO:0000259" key="3">
    <source>
        <dbReference type="Pfam" id="PF14620"/>
    </source>
</evidence>
<dbReference type="Proteomes" id="UP000003860">
    <property type="component" value="Unassembled WGS sequence"/>
</dbReference>
<organism evidence="5 6">
    <name type="scientific">Ruminiclostridium papyrosolvens DSM 2782</name>
    <dbReference type="NCBI Taxonomy" id="588581"/>
    <lineage>
        <taxon>Bacteria</taxon>
        <taxon>Bacillati</taxon>
        <taxon>Bacillota</taxon>
        <taxon>Clostridia</taxon>
        <taxon>Eubacteriales</taxon>
        <taxon>Oscillospiraceae</taxon>
        <taxon>Ruminiclostridium</taxon>
    </lineage>
</organism>
<dbReference type="AlphaFoldDB" id="F1TCJ7"/>
<dbReference type="eggNOG" id="COG2959">
    <property type="taxonomic scope" value="Bacteria"/>
</dbReference>
<dbReference type="Pfam" id="PF20769">
    <property type="entry name" value="YPEB_N"/>
    <property type="match status" value="1"/>
</dbReference>
<dbReference type="InterPro" id="IPR025711">
    <property type="entry name" value="PepSY"/>
</dbReference>
<sequence>MADNGFHLNDRRRSWAVPIAVIAILALVGVLAWGYNQNRQLKKYQVLMTNQYNRAFVDLSDYVDNVEALMAKSLVTSTPLSTSKMLEEVWRQSNLAQTNMGQLPIAPPILEKTSNFLTQAGDMAYSLNSKTMNGIPLNEKEYDALKKLHGYAVSLQKNLQGIESQVIQGKMSWGNYTGKGNFMVSSKSKDPQTSQFENIDKTFQEYPTLIYDGPYSDHMLKSKPQGLGSKKVSVSEAKDIAINFIGKDKVGSVKQLESNELGNIKTYRFNVLYKNEKDNESAEIEVTQQGGQVYLMLRNRDISKDTVNMDKAKKLAKDFLTAKGYKNMVDTYYQKVDGTAVISYAFKQGGVIVYPDLIKVKIALDNGEIIGIESKGYLYNHKTRNIPKTTLTVEQARAKVNNRIKVDRQGEAIIPTTFKTEKYCYEFMGKVDGHAFIIYINALTGVEEDVLMLVSTPEGTLTM</sequence>
<evidence type="ECO:0000259" key="4">
    <source>
        <dbReference type="Pfam" id="PF20769"/>
    </source>
</evidence>
<dbReference type="InterPro" id="IPR014239">
    <property type="entry name" value="YpeB_PepSY1-2"/>
</dbReference>
<dbReference type="OrthoDB" id="2372097at2"/>
<comment type="caution">
    <text evidence="5">The sequence shown here is derived from an EMBL/GenBank/DDBJ whole genome shotgun (WGS) entry which is preliminary data.</text>
</comment>